<dbReference type="Gene3D" id="1.10.10.10">
    <property type="entry name" value="Winged helix-like DNA-binding domain superfamily/Winged helix DNA-binding domain"/>
    <property type="match status" value="1"/>
</dbReference>
<keyword evidence="2" id="KW-0238">DNA-binding</keyword>
<accession>A0A1Z3HMC7</accession>
<dbReference type="RefSeq" id="WP_088429899.1">
    <property type="nucleotide sequence ID" value="NZ_CP021983.2"/>
</dbReference>
<evidence type="ECO:0000313" key="5">
    <source>
        <dbReference type="EMBL" id="ASC71461.1"/>
    </source>
</evidence>
<sequence length="128" mass="13928">MEASHSSPSSIDGIAATFAALGQPSRLRIVRLLLSAYPQGLPAGEIQKELGISAPTLSHHLDKLRQVGIVTAKKDRQWIWYAVRSQVLKSLIDFLFAECCTRNQVVAFDPSAWPSDWGEAEGSSGCCD</sequence>
<keyword evidence="1" id="KW-0805">Transcription regulation</keyword>
<keyword evidence="6" id="KW-1185">Reference proteome</keyword>
<evidence type="ECO:0000256" key="2">
    <source>
        <dbReference type="ARBA" id="ARBA00023125"/>
    </source>
</evidence>
<dbReference type="InterPro" id="IPR036390">
    <property type="entry name" value="WH_DNA-bd_sf"/>
</dbReference>
<evidence type="ECO:0000259" key="4">
    <source>
        <dbReference type="PROSITE" id="PS50987"/>
    </source>
</evidence>
<dbReference type="InterPro" id="IPR001845">
    <property type="entry name" value="HTH_ArsR_DNA-bd_dom"/>
</dbReference>
<dbReference type="KEGG" id="hhg:XM38_024130"/>
<name>A0A1Z3HMC7_9CYAN</name>
<reference evidence="5 6" key="1">
    <citation type="journal article" date="2016" name="Biochim. Biophys. Acta">
        <title>Characterization of red-shifted phycobilisomes isolated from the chlorophyll f-containing cyanobacterium Halomicronema hongdechloris.</title>
        <authorList>
            <person name="Li Y."/>
            <person name="Lin Y."/>
            <person name="Garvey C.J."/>
            <person name="Birch D."/>
            <person name="Corkery R.W."/>
            <person name="Loughlin P.C."/>
            <person name="Scheer H."/>
            <person name="Willows R.D."/>
            <person name="Chen M."/>
        </authorList>
    </citation>
    <scope>NUCLEOTIDE SEQUENCE [LARGE SCALE GENOMIC DNA]</scope>
    <source>
        <strain evidence="5 6">C2206</strain>
    </source>
</reference>
<dbReference type="AlphaFoldDB" id="A0A1Z3HMC7"/>
<protein>
    <submittedName>
        <fullName evidence="5">Transcriptional regulator</fullName>
    </submittedName>
</protein>
<dbReference type="NCBIfam" id="NF033788">
    <property type="entry name" value="HTH_metalloreg"/>
    <property type="match status" value="1"/>
</dbReference>
<dbReference type="EMBL" id="CP021983">
    <property type="protein sequence ID" value="ASC71461.1"/>
    <property type="molecule type" value="Genomic_DNA"/>
</dbReference>
<feature type="domain" description="HTH arsR-type" evidence="4">
    <location>
        <begin position="6"/>
        <end position="103"/>
    </location>
</feature>
<dbReference type="OrthoDB" id="571071at2"/>
<dbReference type="SUPFAM" id="SSF46785">
    <property type="entry name" value="Winged helix' DNA-binding domain"/>
    <property type="match status" value="1"/>
</dbReference>
<evidence type="ECO:0000256" key="3">
    <source>
        <dbReference type="ARBA" id="ARBA00023163"/>
    </source>
</evidence>
<evidence type="ECO:0000256" key="1">
    <source>
        <dbReference type="ARBA" id="ARBA00023015"/>
    </source>
</evidence>
<dbReference type="Pfam" id="PF12840">
    <property type="entry name" value="HTH_20"/>
    <property type="match status" value="1"/>
</dbReference>
<dbReference type="PRINTS" id="PR00778">
    <property type="entry name" value="HTHARSR"/>
</dbReference>
<gene>
    <name evidence="5" type="ORF">XM38_024130</name>
</gene>
<dbReference type="InterPro" id="IPR011991">
    <property type="entry name" value="ArsR-like_HTH"/>
</dbReference>
<dbReference type="CDD" id="cd00090">
    <property type="entry name" value="HTH_ARSR"/>
    <property type="match status" value="1"/>
</dbReference>
<dbReference type="Proteomes" id="UP000191901">
    <property type="component" value="Chromosome"/>
</dbReference>
<keyword evidence="3" id="KW-0804">Transcription</keyword>
<evidence type="ECO:0000313" key="6">
    <source>
        <dbReference type="Proteomes" id="UP000191901"/>
    </source>
</evidence>
<dbReference type="PROSITE" id="PS50987">
    <property type="entry name" value="HTH_ARSR_2"/>
    <property type="match status" value="1"/>
</dbReference>
<dbReference type="SMART" id="SM00418">
    <property type="entry name" value="HTH_ARSR"/>
    <property type="match status" value="1"/>
</dbReference>
<dbReference type="GO" id="GO:0003677">
    <property type="term" value="F:DNA binding"/>
    <property type="evidence" value="ECO:0007669"/>
    <property type="project" value="UniProtKB-KW"/>
</dbReference>
<proteinExistence type="predicted"/>
<dbReference type="InterPro" id="IPR051011">
    <property type="entry name" value="Metal_resp_trans_reg"/>
</dbReference>
<dbReference type="PANTHER" id="PTHR43132">
    <property type="entry name" value="ARSENICAL RESISTANCE OPERON REPRESSOR ARSR-RELATED"/>
    <property type="match status" value="1"/>
</dbReference>
<dbReference type="InterPro" id="IPR036388">
    <property type="entry name" value="WH-like_DNA-bd_sf"/>
</dbReference>
<dbReference type="STRING" id="1641165.XM38_22830"/>
<organism evidence="5 6">
    <name type="scientific">Halomicronema hongdechloris C2206</name>
    <dbReference type="NCBI Taxonomy" id="1641165"/>
    <lineage>
        <taxon>Bacteria</taxon>
        <taxon>Bacillati</taxon>
        <taxon>Cyanobacteriota</taxon>
        <taxon>Cyanophyceae</taxon>
        <taxon>Nodosilineales</taxon>
        <taxon>Nodosilineaceae</taxon>
        <taxon>Halomicronema</taxon>
    </lineage>
</organism>
<dbReference type="GO" id="GO:0003700">
    <property type="term" value="F:DNA-binding transcription factor activity"/>
    <property type="evidence" value="ECO:0007669"/>
    <property type="project" value="InterPro"/>
</dbReference>
<dbReference type="PANTHER" id="PTHR43132:SF2">
    <property type="entry name" value="ARSENICAL RESISTANCE OPERON REPRESSOR ARSR-RELATED"/>
    <property type="match status" value="1"/>
</dbReference>